<feature type="domain" description="Peptidase M20 dimerisation" evidence="4">
    <location>
        <begin position="312"/>
        <end position="455"/>
    </location>
</feature>
<dbReference type="GO" id="GO:0006508">
    <property type="term" value="P:proteolysis"/>
    <property type="evidence" value="ECO:0007669"/>
    <property type="project" value="UniProtKB-KW"/>
</dbReference>
<dbReference type="Pfam" id="PF07687">
    <property type="entry name" value="M20_dimer"/>
    <property type="match status" value="1"/>
</dbReference>
<evidence type="ECO:0000259" key="4">
    <source>
        <dbReference type="Pfam" id="PF07687"/>
    </source>
</evidence>
<dbReference type="GO" id="GO:0046872">
    <property type="term" value="F:metal ion binding"/>
    <property type="evidence" value="ECO:0007669"/>
    <property type="project" value="UniProtKB-KW"/>
</dbReference>
<keyword evidence="1" id="KW-0645">Protease</keyword>
<keyword evidence="2" id="KW-0479">Metal-binding</keyword>
<reference evidence="5 6" key="1">
    <citation type="submission" date="2018-06" db="EMBL/GenBank/DDBJ databases">
        <authorList>
            <consortium name="Pathogen Informatics"/>
            <person name="Doyle S."/>
        </authorList>
    </citation>
    <scope>NUCLEOTIDE SEQUENCE [LARGE SCALE GENOMIC DNA]</scope>
    <source>
        <strain evidence="5 6">NCTC10254</strain>
    </source>
</reference>
<evidence type="ECO:0000256" key="1">
    <source>
        <dbReference type="ARBA" id="ARBA00022670"/>
    </source>
</evidence>
<dbReference type="Gene3D" id="3.40.630.10">
    <property type="entry name" value="Zn peptidases"/>
    <property type="match status" value="1"/>
</dbReference>
<evidence type="ECO:0000256" key="3">
    <source>
        <dbReference type="ARBA" id="ARBA00022801"/>
    </source>
</evidence>
<dbReference type="EMBL" id="UARK01000011">
    <property type="protein sequence ID" value="SPW28545.1"/>
    <property type="molecule type" value="Genomic_DNA"/>
</dbReference>
<dbReference type="SUPFAM" id="SSF53187">
    <property type="entry name" value="Zn-dependent exopeptidases"/>
    <property type="match status" value="1"/>
</dbReference>
<evidence type="ECO:0000313" key="6">
    <source>
        <dbReference type="Proteomes" id="UP000249886"/>
    </source>
</evidence>
<evidence type="ECO:0000256" key="2">
    <source>
        <dbReference type="ARBA" id="ARBA00022723"/>
    </source>
</evidence>
<dbReference type="Proteomes" id="UP000249886">
    <property type="component" value="Unassembled WGS sequence"/>
</dbReference>
<dbReference type="NCBIfam" id="NF005914">
    <property type="entry name" value="PRK07907.1"/>
    <property type="match status" value="1"/>
</dbReference>
<dbReference type="PANTHER" id="PTHR43270:SF12">
    <property type="entry name" value="SUCCINYL-DIAMINOPIMELATE DESUCCINYLASE"/>
    <property type="match status" value="1"/>
</dbReference>
<dbReference type="Gene3D" id="3.30.70.360">
    <property type="match status" value="1"/>
</dbReference>
<keyword evidence="3 5" id="KW-0378">Hydrolase</keyword>
<dbReference type="AlphaFoldDB" id="A0A8B4H7W5"/>
<organism evidence="5 6">
    <name type="scientific">Corynebacterium matruchotii</name>
    <dbReference type="NCBI Taxonomy" id="43768"/>
    <lineage>
        <taxon>Bacteria</taxon>
        <taxon>Bacillati</taxon>
        <taxon>Actinomycetota</taxon>
        <taxon>Actinomycetes</taxon>
        <taxon>Mycobacteriales</taxon>
        <taxon>Corynebacteriaceae</taxon>
        <taxon>Corynebacterium</taxon>
    </lineage>
</organism>
<protein>
    <submittedName>
        <fullName evidence="5">Thiol dipeptidase</fullName>
        <ecNumber evidence="5">3.5.1.18</ecNumber>
    </submittedName>
</protein>
<dbReference type="Pfam" id="PF01546">
    <property type="entry name" value="Peptidase_M20"/>
    <property type="match status" value="1"/>
</dbReference>
<dbReference type="InterPro" id="IPR051458">
    <property type="entry name" value="Cyt/Met_Dipeptidase"/>
</dbReference>
<gene>
    <name evidence="5" type="primary">tpdA</name>
    <name evidence="5" type="ORF">NCTC10254_01491</name>
</gene>
<evidence type="ECO:0000313" key="5">
    <source>
        <dbReference type="EMBL" id="SPW28545.1"/>
    </source>
</evidence>
<dbReference type="EC" id="3.5.1.18" evidence="5"/>
<comment type="caution">
    <text evidence="5">The sequence shown here is derived from an EMBL/GenBank/DDBJ whole genome shotgun (WGS) entry which is preliminary data.</text>
</comment>
<accession>A0A8B4H7W5</accession>
<name>A0A8B4H7W5_9CORY</name>
<dbReference type="GO" id="GO:0009014">
    <property type="term" value="F:succinyl-diaminopimelate desuccinylase activity"/>
    <property type="evidence" value="ECO:0007669"/>
    <property type="project" value="UniProtKB-EC"/>
</dbReference>
<sequence>MTWFTHQFNDSQPRDVCCDIAYFGPRFTSWLEISQHTSPGLRGSRCVWVSTVLLYLKIWPRIRALILQNAAHNSQREDRAALNREGVDKQCETGPAHTGTQLHFSVMTTETIAKVRPIVTGQRDRIFTDLKEITSFNSVQGVPELVEEHAHAAAWVKAAFESVGLTVTTYQEDTPAPLFIASKPAKGDAPTVLLYCHYDVVLAGDPSKWDSDPFTLTERNGRWYARGAADCKGNVVMHLAALRAVNELGGTDLGIKVLIEGSEEQGGAELSELIKARPELFAADVILIADTGNAAVGEPTLTTSLRGGAQITVQVDTLQNPVHSGSFGGAAPDATAALIRLIDSFRDEHGRVQIDGVDVDQKWSGAQYDPETFRKDAGVLDGVEIMGTSADNPADMVWARPAITVTGFTSTPVSEAVNAVPATASAKLNLRVPPGMDASEVAAAVTKHLRSHVPWNARLSVQVSDVNNPFSSNIEGPAVTTFIQCLRGAYDNKELTLVGAGGSIPLCAELIDAVPSAELTLFGVEEPQTTIHSANESVDPTEIENIAIAEAAFLLTYHS</sequence>
<dbReference type="GO" id="GO:0008233">
    <property type="term" value="F:peptidase activity"/>
    <property type="evidence" value="ECO:0007669"/>
    <property type="project" value="UniProtKB-KW"/>
</dbReference>
<dbReference type="PANTHER" id="PTHR43270">
    <property type="entry name" value="BETA-ALA-HIS DIPEPTIDASE"/>
    <property type="match status" value="1"/>
</dbReference>
<proteinExistence type="predicted"/>
<dbReference type="InterPro" id="IPR011650">
    <property type="entry name" value="Peptidase_M20_dimer"/>
</dbReference>
<dbReference type="InterPro" id="IPR002933">
    <property type="entry name" value="Peptidase_M20"/>
</dbReference>